<evidence type="ECO:0000256" key="1">
    <source>
        <dbReference type="ARBA" id="ARBA00011073"/>
    </source>
</evidence>
<gene>
    <name evidence="11" type="ORF">ACH5RR_036747</name>
</gene>
<comment type="similarity">
    <text evidence="1 7">Belongs to the peptidase S8 family.</text>
</comment>
<feature type="domain" description="Inhibitor I9" evidence="9">
    <location>
        <begin position="61"/>
        <end position="136"/>
    </location>
</feature>
<dbReference type="PRINTS" id="PR00723">
    <property type="entry name" value="SUBTILISIN"/>
</dbReference>
<dbReference type="Gene3D" id="2.60.40.2310">
    <property type="match status" value="1"/>
</dbReference>
<evidence type="ECO:0008006" key="13">
    <source>
        <dbReference type="Google" id="ProtNLM"/>
    </source>
</evidence>
<dbReference type="InterPro" id="IPR000209">
    <property type="entry name" value="Peptidase_S8/S53_dom"/>
</dbReference>
<dbReference type="PROSITE" id="PS00138">
    <property type="entry name" value="SUBTILASE_SER"/>
    <property type="match status" value="1"/>
</dbReference>
<dbReference type="Gene3D" id="3.40.50.200">
    <property type="entry name" value="Peptidase S8/S53 domain"/>
    <property type="match status" value="1"/>
</dbReference>
<accession>A0ABD2Y5E0</accession>
<dbReference type="CDD" id="cd02120">
    <property type="entry name" value="PA_subtilisin_like"/>
    <property type="match status" value="1"/>
</dbReference>
<dbReference type="InterPro" id="IPR010259">
    <property type="entry name" value="S8pro/Inhibitor_I9"/>
</dbReference>
<evidence type="ECO:0000256" key="4">
    <source>
        <dbReference type="ARBA" id="ARBA00022801"/>
    </source>
</evidence>
<keyword evidence="5 7" id="KW-0720">Serine protease</keyword>
<dbReference type="SUPFAM" id="SSF52743">
    <property type="entry name" value="Subtilisin-like"/>
    <property type="match status" value="1"/>
</dbReference>
<dbReference type="InterPro" id="IPR023828">
    <property type="entry name" value="Peptidase_S8_Ser-AS"/>
</dbReference>
<evidence type="ECO:0000313" key="12">
    <source>
        <dbReference type="Proteomes" id="UP001630127"/>
    </source>
</evidence>
<feature type="domain" description="Subtilisin-like protease fibronectin type-III" evidence="10">
    <location>
        <begin position="656"/>
        <end position="752"/>
    </location>
</feature>
<feature type="active site" description="Charge relay system" evidence="6 7">
    <location>
        <position position="168"/>
    </location>
</feature>
<keyword evidence="12" id="KW-1185">Reference proteome</keyword>
<evidence type="ECO:0000256" key="2">
    <source>
        <dbReference type="ARBA" id="ARBA00022670"/>
    </source>
</evidence>
<dbReference type="Gene3D" id="3.30.70.80">
    <property type="entry name" value="Peptidase S8 propeptide/proteinase inhibitor I9"/>
    <property type="match status" value="1"/>
</dbReference>
<dbReference type="Pfam" id="PF17766">
    <property type="entry name" value="fn3_6"/>
    <property type="match status" value="1"/>
</dbReference>
<dbReference type="PANTHER" id="PTHR10795">
    <property type="entry name" value="PROPROTEIN CONVERTASE SUBTILISIN/KEXIN"/>
    <property type="match status" value="1"/>
</dbReference>
<name>A0ABD2Y5E0_9GENT</name>
<evidence type="ECO:0000256" key="7">
    <source>
        <dbReference type="PROSITE-ProRule" id="PRU01240"/>
    </source>
</evidence>
<dbReference type="InterPro" id="IPR015500">
    <property type="entry name" value="Peptidase_S8_subtilisin-rel"/>
</dbReference>
<keyword evidence="3" id="KW-0732">Signal</keyword>
<dbReference type="GO" id="GO:0004252">
    <property type="term" value="F:serine-type endopeptidase activity"/>
    <property type="evidence" value="ECO:0007669"/>
    <property type="project" value="UniProtKB-UniRule"/>
</dbReference>
<protein>
    <recommendedName>
        <fullName evidence="13">Cucumisin</fullName>
    </recommendedName>
</protein>
<evidence type="ECO:0000256" key="6">
    <source>
        <dbReference type="PIRSR" id="PIRSR615500-1"/>
    </source>
</evidence>
<dbReference type="EMBL" id="JBJUIK010000015">
    <property type="protein sequence ID" value="KAL3502298.1"/>
    <property type="molecule type" value="Genomic_DNA"/>
</dbReference>
<dbReference type="Proteomes" id="UP001630127">
    <property type="component" value="Unassembled WGS sequence"/>
</dbReference>
<dbReference type="InterPro" id="IPR041469">
    <property type="entry name" value="Subtilisin-like_FN3"/>
</dbReference>
<evidence type="ECO:0000256" key="5">
    <source>
        <dbReference type="ARBA" id="ARBA00022825"/>
    </source>
</evidence>
<dbReference type="GO" id="GO:0006508">
    <property type="term" value="P:proteolysis"/>
    <property type="evidence" value="ECO:0007669"/>
    <property type="project" value="UniProtKB-KW"/>
</dbReference>
<organism evidence="11 12">
    <name type="scientific">Cinchona calisaya</name>
    <dbReference type="NCBI Taxonomy" id="153742"/>
    <lineage>
        <taxon>Eukaryota</taxon>
        <taxon>Viridiplantae</taxon>
        <taxon>Streptophyta</taxon>
        <taxon>Embryophyta</taxon>
        <taxon>Tracheophyta</taxon>
        <taxon>Spermatophyta</taxon>
        <taxon>Magnoliopsida</taxon>
        <taxon>eudicotyledons</taxon>
        <taxon>Gunneridae</taxon>
        <taxon>Pentapetalae</taxon>
        <taxon>asterids</taxon>
        <taxon>lamiids</taxon>
        <taxon>Gentianales</taxon>
        <taxon>Rubiaceae</taxon>
        <taxon>Cinchonoideae</taxon>
        <taxon>Cinchoneae</taxon>
        <taxon>Cinchona</taxon>
    </lineage>
</organism>
<dbReference type="Pfam" id="PF00082">
    <property type="entry name" value="Peptidase_S8"/>
    <property type="match status" value="1"/>
</dbReference>
<dbReference type="InterPro" id="IPR034197">
    <property type="entry name" value="Peptidases_S8_3"/>
</dbReference>
<dbReference type="InterPro" id="IPR037045">
    <property type="entry name" value="S8pro/Inhibitor_I9_sf"/>
</dbReference>
<feature type="domain" description="Peptidase S8/S53" evidence="8">
    <location>
        <begin position="160"/>
        <end position="603"/>
    </location>
</feature>
<dbReference type="InterPro" id="IPR036852">
    <property type="entry name" value="Peptidase_S8/S53_dom_sf"/>
</dbReference>
<sequence>MQVCINKCYASKRKKEIVVHYLRNSTMARLHLTLWFSYSFFVFCITSLRGTTDITDEERKVYIVYMGSLPKQEYSPSMHHINILQEVVHSRYQGQSLIRSYTRSFNGFVAHLTQEEQQNLAAHEGVVSIFPSKTLQFYTTKSWDFMGFPQDLHRNLYIESDVIIGVLDSGIWPESKSFSDQGFGRVSEKWTGVCNGGRNFTCNNKIIGARYYGLDDFARDIDGHGSHTASIAAGNSVENTSYYDITQGTVRGGVPSARVAIYKACTPRSCSEADILSAFDDAIADGVDIITASLGPEYPFNLERDAIAIGSFHAAQKGILTVNAAGNNGFTPGHVTSTAPWLFTVAASTTNRKIISRVILGNGTSLAGNSVNSFDLNGTKFPLVYGRDASGLCGDLQAKRCDLRCLDEKLVRGKIILCRSNDRAILEASRVGAIGLILQANEADDVSFVFPYATSVLSDEDFKLVESYYNSTENPQVNILKSEVTENLGSPTVASFSSRGPNSIFPDILKPDISAPGVDILAAFSPASSPSGYPGLDKRSAPYNILLGTSMACPHVTGAAAYVKSLHPDWSPSAIKSALMTTAWRMNATNSKYGDSEFSYGAGHLDPMKASNPGIVYETLKEDYIKMVCSLNSSIVMKIFGDNTTCTGIVPKKSKDLNYPTMSAQVGERGAFVVKFQRTVTNVGLSNSTYNATITSTSQCNITVVPNILSFRMLNEKQSFVVTVSGERVENMISASLEWSDGIHIARSPIVVYTGNHNKN</sequence>
<dbReference type="Gene3D" id="3.50.30.30">
    <property type="match status" value="1"/>
</dbReference>
<reference evidence="11 12" key="1">
    <citation type="submission" date="2024-11" db="EMBL/GenBank/DDBJ databases">
        <title>A near-complete genome assembly of Cinchona calisaya.</title>
        <authorList>
            <person name="Lian D.C."/>
            <person name="Zhao X.W."/>
            <person name="Wei L."/>
        </authorList>
    </citation>
    <scope>NUCLEOTIDE SEQUENCE [LARGE SCALE GENOMIC DNA]</scope>
    <source>
        <tissue evidence="11">Nenye</tissue>
    </source>
</reference>
<feature type="active site" description="Charge relay system" evidence="6 7">
    <location>
        <position position="550"/>
    </location>
</feature>
<evidence type="ECO:0000259" key="8">
    <source>
        <dbReference type="Pfam" id="PF00082"/>
    </source>
</evidence>
<dbReference type="InterPro" id="IPR045051">
    <property type="entry name" value="SBT"/>
</dbReference>
<evidence type="ECO:0000259" key="9">
    <source>
        <dbReference type="Pfam" id="PF05922"/>
    </source>
</evidence>
<dbReference type="AlphaFoldDB" id="A0ABD2Y5E0"/>
<keyword evidence="4 7" id="KW-0378">Hydrolase</keyword>
<evidence type="ECO:0000256" key="3">
    <source>
        <dbReference type="ARBA" id="ARBA00022729"/>
    </source>
</evidence>
<dbReference type="Pfam" id="PF05922">
    <property type="entry name" value="Inhibitor_I9"/>
    <property type="match status" value="1"/>
</dbReference>
<dbReference type="PROSITE" id="PS51892">
    <property type="entry name" value="SUBTILASE"/>
    <property type="match status" value="1"/>
</dbReference>
<comment type="caution">
    <text evidence="11">The sequence shown here is derived from an EMBL/GenBank/DDBJ whole genome shotgun (WGS) entry which is preliminary data.</text>
</comment>
<keyword evidence="2 7" id="KW-0645">Protease</keyword>
<evidence type="ECO:0000259" key="10">
    <source>
        <dbReference type="Pfam" id="PF17766"/>
    </source>
</evidence>
<feature type="active site" description="Charge relay system" evidence="6 7">
    <location>
        <position position="224"/>
    </location>
</feature>
<evidence type="ECO:0000313" key="11">
    <source>
        <dbReference type="EMBL" id="KAL3502298.1"/>
    </source>
</evidence>
<dbReference type="CDD" id="cd04852">
    <property type="entry name" value="Peptidases_S8_3"/>
    <property type="match status" value="1"/>
</dbReference>
<proteinExistence type="inferred from homology"/>